<dbReference type="KEGG" id="msj:MSSAC_3024"/>
<keyword evidence="1" id="KW-0812">Transmembrane</keyword>
<evidence type="ECO:0000313" key="2">
    <source>
        <dbReference type="EMBL" id="AKB37614.1"/>
    </source>
</evidence>
<organism evidence="2 3">
    <name type="scientific">Methanosarcina siciliae C2J</name>
    <dbReference type="NCBI Taxonomy" id="1434118"/>
    <lineage>
        <taxon>Archaea</taxon>
        <taxon>Methanobacteriati</taxon>
        <taxon>Methanobacteriota</taxon>
        <taxon>Stenosarchaea group</taxon>
        <taxon>Methanomicrobia</taxon>
        <taxon>Methanosarcinales</taxon>
        <taxon>Methanosarcinaceae</taxon>
        <taxon>Methanosarcina</taxon>
    </lineage>
</organism>
<reference evidence="2 3" key="1">
    <citation type="submission" date="2014-07" db="EMBL/GenBank/DDBJ databases">
        <title>Methanogenic archaea and the global carbon cycle.</title>
        <authorList>
            <person name="Henriksen J.R."/>
            <person name="Luke J."/>
            <person name="Reinhart S."/>
            <person name="Benedict M.N."/>
            <person name="Youngblut N.D."/>
            <person name="Metcalf M.E."/>
            <person name="Whitaker R.J."/>
            <person name="Metcalf W.W."/>
        </authorList>
    </citation>
    <scope>NUCLEOTIDE SEQUENCE [LARGE SCALE GENOMIC DNA]</scope>
    <source>
        <strain evidence="2 3">C2J</strain>
    </source>
</reference>
<keyword evidence="1" id="KW-0472">Membrane</keyword>
<feature type="transmembrane region" description="Helical" evidence="1">
    <location>
        <begin position="6"/>
        <end position="27"/>
    </location>
</feature>
<gene>
    <name evidence="2" type="ORF">MSSAC_3024</name>
</gene>
<protein>
    <submittedName>
        <fullName evidence="2">Uncharacterized protein</fullName>
    </submittedName>
</protein>
<proteinExistence type="predicted"/>
<dbReference type="Proteomes" id="UP000033123">
    <property type="component" value="Chromosome"/>
</dbReference>
<dbReference type="HOGENOM" id="CLU_3338531_0_0_2"/>
<evidence type="ECO:0000313" key="3">
    <source>
        <dbReference type="Proteomes" id="UP000033123"/>
    </source>
</evidence>
<keyword evidence="1" id="KW-1133">Transmembrane helix</keyword>
<sequence>MVDIAAGSIFVLVITMIISLSLWPRIIDRLESREKKK</sequence>
<accession>A0A0E3PPE9</accession>
<name>A0A0E3PPE9_9EURY</name>
<dbReference type="STRING" id="1434118.MSSAC_3024"/>
<dbReference type="AlphaFoldDB" id="A0A0E3PPE9"/>
<dbReference type="PATRIC" id="fig|1434118.4.peg.3921"/>
<dbReference type="EMBL" id="CP009508">
    <property type="protein sequence ID" value="AKB37614.1"/>
    <property type="molecule type" value="Genomic_DNA"/>
</dbReference>
<evidence type="ECO:0000256" key="1">
    <source>
        <dbReference type="SAM" id="Phobius"/>
    </source>
</evidence>